<dbReference type="Proteomes" id="UP001108123">
    <property type="component" value="Unassembled WGS sequence"/>
</dbReference>
<feature type="compositionally biased region" description="Polar residues" evidence="4">
    <location>
        <begin position="442"/>
        <end position="451"/>
    </location>
</feature>
<dbReference type="CDD" id="cd12913">
    <property type="entry name" value="PDC1_MCP_like"/>
    <property type="match status" value="1"/>
</dbReference>
<sequence>MKVKSIKVKMILLLLPVIILSMCSLGYMSFSSSKKIINNELEIRMNSLVNEKTQEIEKSLQRHEKISESMARMVESSLSIFTEENYANIIKDLIETNEETSGGGIWFEPFKFDEERELFGPYAYKSNGKAVYLDEYSKVDYKQNDWYKIGKDSEKTVEWSAPYYDEVAKVAMVTSSSPFYDKNNNFIGVTTADIDLSTLQNNIKSMKIGNKGRVFLIDGNGLYIADQDESKMMKINIKDDKNETLADLGKEMLSKKNGKSTFKDDHGTEKVYYKTIDGTNWIVCMAIPESEVYSQVDSLRTKIGSIIIISIVIVVLCIFLFANYIGNNIKKVNDFAMQIADGDLTGQLELKSNDELGEMSNHLNKMKENIHSIIKSIMDNSEYINTSAEELSATVEELSAKSLTINDAVDTIAEDMEESSAASEEISASMEEVDSSVNVLSSNATKGSHNAKSAKERASQVQVNSKDAKQKAVELYIQKENNMKKVIEESAVIDNIKIMTDTISSIAEQTNLLALNAAIEAARAGEHGRGFAVVAEEVRKLAEQSSDAVIDIQNTIESVKKVFNDSIETGNDILAFIDVDIRKNYDEYEEMGNQYYIDSDFVSTMSEELAAMSEEITATVGEVSDAIQSMAQSTQKSSEKAETIRENMNETTEAIEYVAETAQRQSELAQKLNDMVQKFKI</sequence>
<dbReference type="Pfam" id="PF00015">
    <property type="entry name" value="MCPsignal"/>
    <property type="match status" value="1"/>
</dbReference>
<dbReference type="EMBL" id="JAKNID010000012">
    <property type="protein sequence ID" value="MCG4564810.1"/>
    <property type="molecule type" value="Genomic_DNA"/>
</dbReference>
<dbReference type="Gene3D" id="3.30.450.20">
    <property type="entry name" value="PAS domain"/>
    <property type="match status" value="2"/>
</dbReference>
<keyword evidence="1 3" id="KW-0807">Transducer</keyword>
<name>A0A9Q4AC04_9FIRM</name>
<feature type="domain" description="HAMP" evidence="7">
    <location>
        <begin position="323"/>
        <end position="375"/>
    </location>
</feature>
<dbReference type="GO" id="GO:0007165">
    <property type="term" value="P:signal transduction"/>
    <property type="evidence" value="ECO:0007669"/>
    <property type="project" value="UniProtKB-KW"/>
</dbReference>
<feature type="transmembrane region" description="Helical" evidence="5">
    <location>
        <begin position="303"/>
        <end position="325"/>
    </location>
</feature>
<feature type="domain" description="Methyl-accepting transducer" evidence="6">
    <location>
        <begin position="394"/>
        <end position="652"/>
    </location>
</feature>
<evidence type="ECO:0000256" key="4">
    <source>
        <dbReference type="SAM" id="MobiDB-lite"/>
    </source>
</evidence>
<dbReference type="InterPro" id="IPR003660">
    <property type="entry name" value="HAMP_dom"/>
</dbReference>
<dbReference type="PROSITE" id="PS50885">
    <property type="entry name" value="HAMP"/>
    <property type="match status" value="1"/>
</dbReference>
<evidence type="ECO:0000259" key="6">
    <source>
        <dbReference type="PROSITE" id="PS50111"/>
    </source>
</evidence>
<evidence type="ECO:0000256" key="3">
    <source>
        <dbReference type="PROSITE-ProRule" id="PRU00284"/>
    </source>
</evidence>
<dbReference type="PROSITE" id="PS50111">
    <property type="entry name" value="CHEMOTAXIS_TRANSDUC_2"/>
    <property type="match status" value="1"/>
</dbReference>
<dbReference type="RefSeq" id="WP_237915691.1">
    <property type="nucleotide sequence ID" value="NZ_JAKNID010000012.1"/>
</dbReference>
<dbReference type="CDD" id="cd12912">
    <property type="entry name" value="PDC2_MCP_like"/>
    <property type="match status" value="1"/>
</dbReference>
<keyword evidence="5" id="KW-1133">Transmembrane helix</keyword>
<dbReference type="AlphaFoldDB" id="A0A9Q4AC04"/>
<dbReference type="InterPro" id="IPR004089">
    <property type="entry name" value="MCPsignal_dom"/>
</dbReference>
<dbReference type="Gene3D" id="1.10.287.950">
    <property type="entry name" value="Methyl-accepting chemotaxis protein"/>
    <property type="match status" value="1"/>
</dbReference>
<evidence type="ECO:0000313" key="8">
    <source>
        <dbReference type="EMBL" id="MCG4564810.1"/>
    </source>
</evidence>
<keyword evidence="5" id="KW-0812">Transmembrane</keyword>
<dbReference type="InterPro" id="IPR029151">
    <property type="entry name" value="Sensor-like_sf"/>
</dbReference>
<evidence type="ECO:0000256" key="2">
    <source>
        <dbReference type="ARBA" id="ARBA00029447"/>
    </source>
</evidence>
<dbReference type="Pfam" id="PF00672">
    <property type="entry name" value="HAMP"/>
    <property type="match status" value="1"/>
</dbReference>
<dbReference type="Pfam" id="PF22673">
    <property type="entry name" value="MCP-like_PDC_1"/>
    <property type="match status" value="1"/>
</dbReference>
<proteinExistence type="inferred from homology"/>
<dbReference type="GO" id="GO:0016020">
    <property type="term" value="C:membrane"/>
    <property type="evidence" value="ECO:0007669"/>
    <property type="project" value="InterPro"/>
</dbReference>
<dbReference type="SMART" id="SM00283">
    <property type="entry name" value="MA"/>
    <property type="match status" value="1"/>
</dbReference>
<dbReference type="PANTHER" id="PTHR32089:SF112">
    <property type="entry name" value="LYSOZYME-LIKE PROTEIN-RELATED"/>
    <property type="match status" value="1"/>
</dbReference>
<accession>A0A9Q4AC04</accession>
<evidence type="ECO:0000256" key="5">
    <source>
        <dbReference type="SAM" id="Phobius"/>
    </source>
</evidence>
<dbReference type="SUPFAM" id="SSF103190">
    <property type="entry name" value="Sensory domain-like"/>
    <property type="match status" value="1"/>
</dbReference>
<dbReference type="PANTHER" id="PTHR32089">
    <property type="entry name" value="METHYL-ACCEPTING CHEMOTAXIS PROTEIN MCPB"/>
    <property type="match status" value="1"/>
</dbReference>
<feature type="region of interest" description="Disordered" evidence="4">
    <location>
        <begin position="442"/>
        <end position="464"/>
    </location>
</feature>
<reference evidence="8" key="1">
    <citation type="submission" date="2022-01" db="EMBL/GenBank/DDBJ databases">
        <title>Collection of gut derived symbiotic bacterial strains cultured from healthy donors.</title>
        <authorList>
            <person name="Lin H."/>
            <person name="Kohout C."/>
            <person name="Waligurski E."/>
            <person name="Pamer E.G."/>
        </authorList>
    </citation>
    <scope>NUCLEOTIDE SEQUENCE</scope>
    <source>
        <strain evidence="8">MSK.14.39</strain>
    </source>
</reference>
<dbReference type="CDD" id="cd06225">
    <property type="entry name" value="HAMP"/>
    <property type="match status" value="1"/>
</dbReference>
<evidence type="ECO:0000259" key="7">
    <source>
        <dbReference type="PROSITE" id="PS50885"/>
    </source>
</evidence>
<protein>
    <submittedName>
        <fullName evidence="8">Methyl-accepting chemotaxis protein</fullName>
    </submittedName>
</protein>
<evidence type="ECO:0000313" key="9">
    <source>
        <dbReference type="Proteomes" id="UP001108123"/>
    </source>
</evidence>
<keyword evidence="9" id="KW-1185">Reference proteome</keyword>
<organism evidence="8 9">
    <name type="scientific">Anaerosalibacter bizertensis</name>
    <dbReference type="NCBI Taxonomy" id="932217"/>
    <lineage>
        <taxon>Bacteria</taxon>
        <taxon>Bacillati</taxon>
        <taxon>Bacillota</taxon>
        <taxon>Tissierellia</taxon>
        <taxon>Tissierellales</taxon>
        <taxon>Sporanaerobacteraceae</taxon>
        <taxon>Anaerosalibacter</taxon>
    </lineage>
</organism>
<dbReference type="SMART" id="SM00304">
    <property type="entry name" value="HAMP"/>
    <property type="match status" value="1"/>
</dbReference>
<evidence type="ECO:0000256" key="1">
    <source>
        <dbReference type="ARBA" id="ARBA00023224"/>
    </source>
</evidence>
<dbReference type="SUPFAM" id="SSF58104">
    <property type="entry name" value="Methyl-accepting chemotaxis protein (MCP) signaling domain"/>
    <property type="match status" value="1"/>
</dbReference>
<comment type="caution">
    <text evidence="8">The sequence shown here is derived from an EMBL/GenBank/DDBJ whole genome shotgun (WGS) entry which is preliminary data.</text>
</comment>
<keyword evidence="5" id="KW-0472">Membrane</keyword>
<gene>
    <name evidence="8" type="ORF">L0P62_05040</name>
</gene>
<comment type="similarity">
    <text evidence="2">Belongs to the methyl-accepting chemotaxis (MCP) protein family.</text>
</comment>